<sequence>MAVGKKCYIGPHVESPVEAAQERKQSGTLGDTVPVGKSPPERVIFATRCEEEMKQKEEGGMPSTRKDIRPAGRHTTFRAIAPADIGNAPFNGRSTVLADLNQDGSGAFALNEVHMRASFNACCCCGTSPAQMPVSEAWQWESGLGIWQARKHARQAYGWARPGIAGYVNKVGYIGLESVFFGELACLAKTV</sequence>
<protein>
    <submittedName>
        <fullName evidence="2">Uncharacterized protein</fullName>
    </submittedName>
</protein>
<reference evidence="2" key="1">
    <citation type="submission" date="2017-09" db="EMBL/GenBank/DDBJ databases">
        <title>Polyketide synthases of a Diaporthe helianthi virulent isolate.</title>
        <authorList>
            <person name="Baroncelli R."/>
        </authorList>
    </citation>
    <scope>NUCLEOTIDE SEQUENCE [LARGE SCALE GENOMIC DNA]</scope>
    <source>
        <strain evidence="2">7/96</strain>
    </source>
</reference>
<evidence type="ECO:0000256" key="1">
    <source>
        <dbReference type="SAM" id="MobiDB-lite"/>
    </source>
</evidence>
<dbReference type="AlphaFoldDB" id="A0A2P5HPB5"/>
<dbReference type="Proteomes" id="UP000094444">
    <property type="component" value="Unassembled WGS sequence"/>
</dbReference>
<feature type="region of interest" description="Disordered" evidence="1">
    <location>
        <begin position="16"/>
        <end position="40"/>
    </location>
</feature>
<evidence type="ECO:0000313" key="3">
    <source>
        <dbReference type="Proteomes" id="UP000094444"/>
    </source>
</evidence>
<keyword evidence="3" id="KW-1185">Reference proteome</keyword>
<organism evidence="2 3">
    <name type="scientific">Diaporthe helianthi</name>
    <dbReference type="NCBI Taxonomy" id="158607"/>
    <lineage>
        <taxon>Eukaryota</taxon>
        <taxon>Fungi</taxon>
        <taxon>Dikarya</taxon>
        <taxon>Ascomycota</taxon>
        <taxon>Pezizomycotina</taxon>
        <taxon>Sordariomycetes</taxon>
        <taxon>Sordariomycetidae</taxon>
        <taxon>Diaporthales</taxon>
        <taxon>Diaporthaceae</taxon>
        <taxon>Diaporthe</taxon>
    </lineage>
</organism>
<accession>A0A2P5HPB5</accession>
<proteinExistence type="predicted"/>
<name>A0A2P5HPB5_DIAHE</name>
<gene>
    <name evidence="2" type="ORF">DHEL01_v209499</name>
</gene>
<evidence type="ECO:0000313" key="2">
    <source>
        <dbReference type="EMBL" id="POS72103.1"/>
    </source>
</evidence>
<dbReference type="InParanoid" id="A0A2P5HPB5"/>
<comment type="caution">
    <text evidence="2">The sequence shown here is derived from an EMBL/GenBank/DDBJ whole genome shotgun (WGS) entry which is preliminary data.</text>
</comment>
<dbReference type="EMBL" id="MAVT02001082">
    <property type="protein sequence ID" value="POS72103.1"/>
    <property type="molecule type" value="Genomic_DNA"/>
</dbReference>